<dbReference type="GO" id="GO:0032993">
    <property type="term" value="C:protein-DNA complex"/>
    <property type="evidence" value="ECO:0007669"/>
    <property type="project" value="TreeGrafter"/>
</dbReference>
<name>A0A2T0BE92_9CLOT</name>
<keyword evidence="2" id="KW-0805">Transcription regulation</keyword>
<sequence length="317" mass="36006">MTLQQLKYVIEISKYGSINEAAKRLFMTQPSLSNAVKELENQININIFTRTNKGIQLSVEGSEFLAYARQVVEQSELLENRYLNAKPSPQHFSVSSQHYAFAVNAFVDLVKEYAINEYEFTMRETKTYEIVEDVKNLRSEIGILYINEFNSKILNKLFKDNSLIFNKLFTAKPHVFISIKNPLAKKKKISLKELEDYPYLSFEQGEYNSFHFSEEILSTLSHKKSIKVSDRATLFSLLIGLNGYTISTGILSSDLNGTDIIAIPLEANEDITVGIITHKNISPSRLGQIYINALQSITKNGGTNESKELYKNTTTNI</sequence>
<dbReference type="PRINTS" id="PR00039">
    <property type="entry name" value="HTHLYSR"/>
</dbReference>
<dbReference type="GO" id="GO:0003700">
    <property type="term" value="F:DNA-binding transcription factor activity"/>
    <property type="evidence" value="ECO:0007669"/>
    <property type="project" value="InterPro"/>
</dbReference>
<dbReference type="InterPro" id="IPR036388">
    <property type="entry name" value="WH-like_DNA-bd_sf"/>
</dbReference>
<accession>A0A2T0BE92</accession>
<dbReference type="InterPro" id="IPR005119">
    <property type="entry name" value="LysR_subst-bd"/>
</dbReference>
<dbReference type="GO" id="GO:0003677">
    <property type="term" value="F:DNA binding"/>
    <property type="evidence" value="ECO:0007669"/>
    <property type="project" value="UniProtKB-KW"/>
</dbReference>
<dbReference type="PROSITE" id="PS50931">
    <property type="entry name" value="HTH_LYSR"/>
    <property type="match status" value="1"/>
</dbReference>
<dbReference type="EMBL" id="PVXQ01000019">
    <property type="protein sequence ID" value="PRR82142.1"/>
    <property type="molecule type" value="Genomic_DNA"/>
</dbReference>
<keyword evidence="3" id="KW-0238">DNA-binding</keyword>
<dbReference type="Proteomes" id="UP000239471">
    <property type="component" value="Unassembled WGS sequence"/>
</dbReference>
<evidence type="ECO:0000313" key="6">
    <source>
        <dbReference type="EMBL" id="PRR82142.1"/>
    </source>
</evidence>
<dbReference type="RefSeq" id="WP_106059914.1">
    <property type="nucleotide sequence ID" value="NZ_PVXQ01000019.1"/>
</dbReference>
<comment type="caution">
    <text evidence="6">The sequence shown here is derived from an EMBL/GenBank/DDBJ whole genome shotgun (WGS) entry which is preliminary data.</text>
</comment>
<reference evidence="6 7" key="1">
    <citation type="submission" date="2018-03" db="EMBL/GenBank/DDBJ databases">
        <title>Genome sequence of Clostridium vincentii DSM 10228.</title>
        <authorList>
            <person name="Poehlein A."/>
            <person name="Daniel R."/>
        </authorList>
    </citation>
    <scope>NUCLEOTIDE SEQUENCE [LARGE SCALE GENOMIC DNA]</scope>
    <source>
        <strain evidence="6 7">DSM 10228</strain>
    </source>
</reference>
<dbReference type="FunFam" id="1.10.10.10:FF:000001">
    <property type="entry name" value="LysR family transcriptional regulator"/>
    <property type="match status" value="1"/>
</dbReference>
<keyword evidence="4" id="KW-0804">Transcription</keyword>
<dbReference type="PANTHER" id="PTHR30346">
    <property type="entry name" value="TRANSCRIPTIONAL DUAL REGULATOR HCAR-RELATED"/>
    <property type="match status" value="1"/>
</dbReference>
<protein>
    <submittedName>
        <fullName evidence="6">HTH-type transcriptional regulator GltC</fullName>
    </submittedName>
</protein>
<proteinExistence type="inferred from homology"/>
<evidence type="ECO:0000256" key="3">
    <source>
        <dbReference type="ARBA" id="ARBA00023125"/>
    </source>
</evidence>
<dbReference type="AlphaFoldDB" id="A0A2T0BE92"/>
<dbReference type="InterPro" id="IPR036390">
    <property type="entry name" value="WH_DNA-bd_sf"/>
</dbReference>
<dbReference type="SUPFAM" id="SSF53850">
    <property type="entry name" value="Periplasmic binding protein-like II"/>
    <property type="match status" value="1"/>
</dbReference>
<evidence type="ECO:0000313" key="7">
    <source>
        <dbReference type="Proteomes" id="UP000239471"/>
    </source>
</evidence>
<dbReference type="SUPFAM" id="SSF46785">
    <property type="entry name" value="Winged helix' DNA-binding domain"/>
    <property type="match status" value="1"/>
</dbReference>
<dbReference type="Gene3D" id="3.40.190.10">
    <property type="entry name" value="Periplasmic binding protein-like II"/>
    <property type="match status" value="2"/>
</dbReference>
<dbReference type="Gene3D" id="1.10.10.10">
    <property type="entry name" value="Winged helix-like DNA-binding domain superfamily/Winged helix DNA-binding domain"/>
    <property type="match status" value="1"/>
</dbReference>
<evidence type="ECO:0000259" key="5">
    <source>
        <dbReference type="PROSITE" id="PS50931"/>
    </source>
</evidence>
<dbReference type="CDD" id="cd05466">
    <property type="entry name" value="PBP2_LTTR_substrate"/>
    <property type="match status" value="1"/>
</dbReference>
<gene>
    <name evidence="6" type="primary">gltC_2</name>
    <name evidence="6" type="ORF">CLVI_19420</name>
</gene>
<dbReference type="OrthoDB" id="9803714at2"/>
<feature type="domain" description="HTH lysR-type" evidence="5">
    <location>
        <begin position="1"/>
        <end position="58"/>
    </location>
</feature>
<dbReference type="InterPro" id="IPR000847">
    <property type="entry name" value="LysR_HTH_N"/>
</dbReference>
<dbReference type="Pfam" id="PF00126">
    <property type="entry name" value="HTH_1"/>
    <property type="match status" value="1"/>
</dbReference>
<evidence type="ECO:0000256" key="2">
    <source>
        <dbReference type="ARBA" id="ARBA00023015"/>
    </source>
</evidence>
<organism evidence="6 7">
    <name type="scientific">Clostridium vincentii</name>
    <dbReference type="NCBI Taxonomy" id="52704"/>
    <lineage>
        <taxon>Bacteria</taxon>
        <taxon>Bacillati</taxon>
        <taxon>Bacillota</taxon>
        <taxon>Clostridia</taxon>
        <taxon>Eubacteriales</taxon>
        <taxon>Clostridiaceae</taxon>
        <taxon>Clostridium</taxon>
    </lineage>
</organism>
<dbReference type="PANTHER" id="PTHR30346:SF0">
    <property type="entry name" value="HCA OPERON TRANSCRIPTIONAL ACTIVATOR HCAR"/>
    <property type="match status" value="1"/>
</dbReference>
<evidence type="ECO:0000256" key="4">
    <source>
        <dbReference type="ARBA" id="ARBA00023163"/>
    </source>
</evidence>
<comment type="similarity">
    <text evidence="1">Belongs to the LysR transcriptional regulatory family.</text>
</comment>
<evidence type="ECO:0000256" key="1">
    <source>
        <dbReference type="ARBA" id="ARBA00009437"/>
    </source>
</evidence>
<dbReference type="Pfam" id="PF03466">
    <property type="entry name" value="LysR_substrate"/>
    <property type="match status" value="1"/>
</dbReference>
<keyword evidence="7" id="KW-1185">Reference proteome</keyword>